<evidence type="ECO:0000256" key="1">
    <source>
        <dbReference type="SAM" id="MobiDB-lite"/>
    </source>
</evidence>
<feature type="region of interest" description="Disordered" evidence="1">
    <location>
        <begin position="123"/>
        <end position="144"/>
    </location>
</feature>
<evidence type="ECO:0000313" key="3">
    <source>
        <dbReference type="Proteomes" id="UP000616885"/>
    </source>
</evidence>
<comment type="caution">
    <text evidence="2">The sequence shown here is derived from an EMBL/GenBank/DDBJ whole genome shotgun (WGS) entry which is preliminary data.</text>
</comment>
<dbReference type="EMBL" id="JADCTT010000004">
    <property type="protein sequence ID" value="KAF9754109.1"/>
    <property type="molecule type" value="Genomic_DNA"/>
</dbReference>
<proteinExistence type="predicted"/>
<dbReference type="Proteomes" id="UP000616885">
    <property type="component" value="Unassembled WGS sequence"/>
</dbReference>
<protein>
    <submittedName>
        <fullName evidence="2">Uncharacterized protein</fullName>
    </submittedName>
</protein>
<dbReference type="AlphaFoldDB" id="A0A8H7NDX9"/>
<sequence length="190" mass="22099">MKDVMEEQRQLAMVYEDEGRNEEAIELRERLVVAWEMMSGEEDGRTLEAQRMLALLYQSNGYGEKALRLREHIAAVRDRTCEADNLQRLEAHRQLIMSRRINKREEFARELTEHLEVARAFIPEKEDQGKQTESSTTRETFAAAEIEPCERELPPAQRIIPRSDNLERPRNSLLRRIRSIFSSGSSPGSN</sequence>
<reference evidence="2" key="1">
    <citation type="submission" date="2020-10" db="EMBL/GenBank/DDBJ databases">
        <title>High-Quality Genome Resource of Clonostachys rosea strain S41 by Oxford Nanopore Long-Read Sequencing.</title>
        <authorList>
            <person name="Wang H."/>
        </authorList>
    </citation>
    <scope>NUCLEOTIDE SEQUENCE</scope>
    <source>
        <strain evidence="2">S41</strain>
    </source>
</reference>
<dbReference type="SUPFAM" id="SSF48452">
    <property type="entry name" value="TPR-like"/>
    <property type="match status" value="1"/>
</dbReference>
<gene>
    <name evidence="2" type="ORF">IM811_012867</name>
</gene>
<dbReference type="Gene3D" id="1.25.40.10">
    <property type="entry name" value="Tetratricopeptide repeat domain"/>
    <property type="match status" value="1"/>
</dbReference>
<accession>A0A8H7NDX9</accession>
<dbReference type="InterPro" id="IPR011990">
    <property type="entry name" value="TPR-like_helical_dom_sf"/>
</dbReference>
<evidence type="ECO:0000313" key="2">
    <source>
        <dbReference type="EMBL" id="KAF9754109.1"/>
    </source>
</evidence>
<name>A0A8H7NDX9_BIOOC</name>
<organism evidence="2 3">
    <name type="scientific">Bionectria ochroleuca</name>
    <name type="common">Gliocladium roseum</name>
    <dbReference type="NCBI Taxonomy" id="29856"/>
    <lineage>
        <taxon>Eukaryota</taxon>
        <taxon>Fungi</taxon>
        <taxon>Dikarya</taxon>
        <taxon>Ascomycota</taxon>
        <taxon>Pezizomycotina</taxon>
        <taxon>Sordariomycetes</taxon>
        <taxon>Hypocreomycetidae</taxon>
        <taxon>Hypocreales</taxon>
        <taxon>Bionectriaceae</taxon>
        <taxon>Clonostachys</taxon>
    </lineage>
</organism>